<dbReference type="OrthoDB" id="4220397at2759"/>
<dbReference type="AlphaFoldDB" id="B8MF65"/>
<dbReference type="PANTHER" id="PTHR24173:SF74">
    <property type="entry name" value="ANKYRIN REPEAT DOMAIN-CONTAINING PROTEIN 16"/>
    <property type="match status" value="1"/>
</dbReference>
<evidence type="ECO:0000256" key="3">
    <source>
        <dbReference type="PROSITE-ProRule" id="PRU00023"/>
    </source>
</evidence>
<name>B8MF65_TALSN</name>
<proteinExistence type="predicted"/>
<dbReference type="EMBL" id="EQ962656">
    <property type="protein sequence ID" value="EED16164.1"/>
    <property type="molecule type" value="Genomic_DNA"/>
</dbReference>
<evidence type="ECO:0000313" key="5">
    <source>
        <dbReference type="Proteomes" id="UP000001745"/>
    </source>
</evidence>
<organism evidence="4 5">
    <name type="scientific">Talaromyces stipitatus (strain ATCC 10500 / CBS 375.48 / QM 6759 / NRRL 1006)</name>
    <name type="common">Penicillium stipitatum</name>
    <dbReference type="NCBI Taxonomy" id="441959"/>
    <lineage>
        <taxon>Eukaryota</taxon>
        <taxon>Fungi</taxon>
        <taxon>Dikarya</taxon>
        <taxon>Ascomycota</taxon>
        <taxon>Pezizomycotina</taxon>
        <taxon>Eurotiomycetes</taxon>
        <taxon>Eurotiomycetidae</taxon>
        <taxon>Eurotiales</taxon>
        <taxon>Trichocomaceae</taxon>
        <taxon>Talaromyces</taxon>
        <taxon>Talaromyces sect. Talaromyces</taxon>
    </lineage>
</organism>
<gene>
    <name evidence="4" type="ORF">TSTA_012710</name>
</gene>
<accession>B8MF65</accession>
<dbReference type="InterPro" id="IPR036770">
    <property type="entry name" value="Ankyrin_rpt-contain_sf"/>
</dbReference>
<keyword evidence="1" id="KW-0677">Repeat</keyword>
<dbReference type="PROSITE" id="PS50088">
    <property type="entry name" value="ANK_REPEAT"/>
    <property type="match status" value="1"/>
</dbReference>
<dbReference type="RefSeq" id="XP_002483398.1">
    <property type="nucleotide sequence ID" value="XM_002483353.1"/>
</dbReference>
<keyword evidence="5" id="KW-1185">Reference proteome</keyword>
<dbReference type="PhylomeDB" id="B8MF65"/>
<sequence length="534" mass="59841">MVITDLDEDTLSKLERDSTCHRFATEAIRGLRKNHVDNLRDLLTILGPRSTSWPRDMERISALLVGTPKASEEKQHAVYPQVLLDIGEVAHGHLFHRSATMTGHFSWCAAKLLTMSIAPQTQEQLRINYNGALESRWRVIKQRSVPRERYVLHNGFPLVDMIINVTLETADRSVLLGEPAAKVLDDTHHHYEFMGPETVNYVTIGGSQEETDSREISGYEISAWFAHFPPSYIKPHNPMNVDTYTTGKERLLLSAMEGDSDRTRKVLHKELWMSLSNWLDGTALCSAKMDELGQHCIHLAAEHGDSDLLIDFEEFLTGHKVCKDGQTALHRAILAGLWSWWLLDELGDNLKDVQDFQGRTALHLSAGLGLGKIFTELLTGGANHLLTDNIGRTALHYAALDWNEAIDTDIISTLLDYGELNVPDKDGRTPLHYATENECPAYVKVLVQNKNLAIVDSRGETALHVAVTGGYIDAVKEMLGQDLECLELPQIVMDTILSLAASINYLEVVQALVNHGTGIWYCHWRGNKTAVEWQ</sequence>
<keyword evidence="2 3" id="KW-0040">ANK repeat</keyword>
<evidence type="ECO:0000313" key="4">
    <source>
        <dbReference type="EMBL" id="EED16164.1"/>
    </source>
</evidence>
<protein>
    <submittedName>
        <fullName evidence="4">Ankyrin repeat-containing protein, putative</fullName>
    </submittedName>
</protein>
<dbReference type="Gene3D" id="1.25.40.20">
    <property type="entry name" value="Ankyrin repeat-containing domain"/>
    <property type="match status" value="2"/>
</dbReference>
<dbReference type="STRING" id="441959.B8MF65"/>
<dbReference type="PANTHER" id="PTHR24173">
    <property type="entry name" value="ANKYRIN REPEAT CONTAINING"/>
    <property type="match status" value="1"/>
</dbReference>
<dbReference type="HOGENOM" id="CLU_510155_0_0_1"/>
<dbReference type="GeneID" id="8108147"/>
<dbReference type="VEuPathDB" id="FungiDB:TSTA_012710"/>
<dbReference type="eggNOG" id="KOG0504">
    <property type="taxonomic scope" value="Eukaryota"/>
</dbReference>
<dbReference type="InParanoid" id="B8MF65"/>
<dbReference type="Pfam" id="PF12796">
    <property type="entry name" value="Ank_2"/>
    <property type="match status" value="1"/>
</dbReference>
<evidence type="ECO:0000256" key="2">
    <source>
        <dbReference type="ARBA" id="ARBA00023043"/>
    </source>
</evidence>
<feature type="repeat" description="ANK" evidence="3">
    <location>
        <begin position="357"/>
        <end position="389"/>
    </location>
</feature>
<reference evidence="5" key="1">
    <citation type="journal article" date="2015" name="Genome Announc.">
        <title>Genome sequence of the AIDS-associated pathogen Penicillium marneffei (ATCC18224) and its near taxonomic relative Talaromyces stipitatus (ATCC10500).</title>
        <authorList>
            <person name="Nierman W.C."/>
            <person name="Fedorova-Abrams N.D."/>
            <person name="Andrianopoulos A."/>
        </authorList>
    </citation>
    <scope>NUCLEOTIDE SEQUENCE [LARGE SCALE GENOMIC DNA]</scope>
    <source>
        <strain evidence="5">ATCC 10500 / CBS 375.48 / QM 6759 / NRRL 1006</strain>
    </source>
</reference>
<evidence type="ECO:0000256" key="1">
    <source>
        <dbReference type="ARBA" id="ARBA00022737"/>
    </source>
</evidence>
<dbReference type="InterPro" id="IPR002110">
    <property type="entry name" value="Ankyrin_rpt"/>
</dbReference>
<dbReference type="SUPFAM" id="SSF48403">
    <property type="entry name" value="Ankyrin repeat"/>
    <property type="match status" value="1"/>
</dbReference>
<dbReference type="Proteomes" id="UP000001745">
    <property type="component" value="Unassembled WGS sequence"/>
</dbReference>
<dbReference type="SMART" id="SM00248">
    <property type="entry name" value="ANK"/>
    <property type="match status" value="6"/>
</dbReference>
<dbReference type="Pfam" id="PF00023">
    <property type="entry name" value="Ank"/>
    <property type="match status" value="1"/>
</dbReference>